<name>A0AA88WVC5_9ASTE</name>
<keyword evidence="2" id="KW-1185">Reference proteome</keyword>
<comment type="caution">
    <text evidence="1">The sequence shown here is derived from an EMBL/GenBank/DDBJ whole genome shotgun (WGS) entry which is preliminary data.</text>
</comment>
<dbReference type="Proteomes" id="UP001188597">
    <property type="component" value="Unassembled WGS sequence"/>
</dbReference>
<sequence length="272" mass="31479">MLSIIRAHTIYNRILIHHCQATLAIAASSSPIPIAGQPPHRQPTNCTFTNYSRLSSAKPHHLWRDQPSPEENSLHNTAVEQLITSPAGLYTGVVQSTLLVVLLPHPTAITTLQKSLHNHQYNYMADTTRTHVIAQSFQPIERIDDENMHLIDNYIHDTRRTHAIAQSFRSIEQTDENMHLIDDYIHDTLVHDETEVDNYDVWDLSPRQNETYENFEEFDHEYIDGRTFDTQEAAHEFYDQYAFLNGFDTCKHNAHKIKATNAIFMRQFVCNK</sequence>
<evidence type="ECO:0000313" key="1">
    <source>
        <dbReference type="EMBL" id="KAK3033529.1"/>
    </source>
</evidence>
<protein>
    <submittedName>
        <fullName evidence="1">Uncharacterized protein</fullName>
    </submittedName>
</protein>
<evidence type="ECO:0000313" key="2">
    <source>
        <dbReference type="Proteomes" id="UP001188597"/>
    </source>
</evidence>
<dbReference type="EMBL" id="JAVXUP010000232">
    <property type="protein sequence ID" value="KAK3033529.1"/>
    <property type="molecule type" value="Genomic_DNA"/>
</dbReference>
<reference evidence="1" key="1">
    <citation type="submission" date="2022-12" db="EMBL/GenBank/DDBJ databases">
        <title>Draft genome assemblies for two species of Escallonia (Escalloniales).</title>
        <authorList>
            <person name="Chanderbali A."/>
            <person name="Dervinis C."/>
            <person name="Anghel I."/>
            <person name="Soltis D."/>
            <person name="Soltis P."/>
            <person name="Zapata F."/>
        </authorList>
    </citation>
    <scope>NUCLEOTIDE SEQUENCE</scope>
    <source>
        <strain evidence="1">UCBG64.0493</strain>
        <tissue evidence="1">Leaf</tissue>
    </source>
</reference>
<gene>
    <name evidence="1" type="ORF">RJ639_032758</name>
</gene>
<organism evidence="1 2">
    <name type="scientific">Escallonia herrerae</name>
    <dbReference type="NCBI Taxonomy" id="1293975"/>
    <lineage>
        <taxon>Eukaryota</taxon>
        <taxon>Viridiplantae</taxon>
        <taxon>Streptophyta</taxon>
        <taxon>Embryophyta</taxon>
        <taxon>Tracheophyta</taxon>
        <taxon>Spermatophyta</taxon>
        <taxon>Magnoliopsida</taxon>
        <taxon>eudicotyledons</taxon>
        <taxon>Gunneridae</taxon>
        <taxon>Pentapetalae</taxon>
        <taxon>asterids</taxon>
        <taxon>campanulids</taxon>
        <taxon>Escalloniales</taxon>
        <taxon>Escalloniaceae</taxon>
        <taxon>Escallonia</taxon>
    </lineage>
</organism>
<dbReference type="PANTHER" id="PTHR46328">
    <property type="entry name" value="FAR-RED IMPAIRED RESPONSIVE (FAR1) FAMILY PROTEIN-RELATED"/>
    <property type="match status" value="1"/>
</dbReference>
<dbReference type="AlphaFoldDB" id="A0AA88WVC5"/>
<accession>A0AA88WVC5</accession>
<proteinExistence type="predicted"/>